<dbReference type="InterPro" id="IPR007404">
    <property type="entry name" value="YdjM-like"/>
</dbReference>
<comment type="caution">
    <text evidence="2">The sequence shown here is derived from an EMBL/GenBank/DDBJ whole genome shotgun (WGS) entry which is preliminary data.</text>
</comment>
<dbReference type="Pfam" id="PF04307">
    <property type="entry name" value="YdjM"/>
    <property type="match status" value="1"/>
</dbReference>
<organism evidence="2 3">
    <name type="scientific">Priestia iocasae</name>
    <dbReference type="NCBI Taxonomy" id="2291674"/>
    <lineage>
        <taxon>Bacteria</taxon>
        <taxon>Bacillati</taxon>
        <taxon>Bacillota</taxon>
        <taxon>Bacilli</taxon>
        <taxon>Bacillales</taxon>
        <taxon>Bacillaceae</taxon>
        <taxon>Priestia</taxon>
    </lineage>
</organism>
<dbReference type="RefSeq" id="WP_205188319.1">
    <property type="nucleotide sequence ID" value="NZ_JAFBFC010000006.1"/>
</dbReference>
<dbReference type="EMBL" id="JAFBFC010000006">
    <property type="protein sequence ID" value="MBM7704313.1"/>
    <property type="molecule type" value="Genomic_DNA"/>
</dbReference>
<keyword evidence="1" id="KW-1133">Transmembrane helix</keyword>
<feature type="transmembrane region" description="Helical" evidence="1">
    <location>
        <begin position="158"/>
        <end position="181"/>
    </location>
</feature>
<reference evidence="2 3" key="1">
    <citation type="submission" date="2021-01" db="EMBL/GenBank/DDBJ databases">
        <title>Genomic Encyclopedia of Type Strains, Phase IV (KMG-IV): sequencing the most valuable type-strain genomes for metagenomic binning, comparative biology and taxonomic classification.</title>
        <authorList>
            <person name="Goeker M."/>
        </authorList>
    </citation>
    <scope>NUCLEOTIDE SEQUENCE [LARGE SCALE GENOMIC DNA]</scope>
    <source>
        <strain evidence="2 3">DSM 104297</strain>
    </source>
</reference>
<dbReference type="Proteomes" id="UP000809829">
    <property type="component" value="Unassembled WGS sequence"/>
</dbReference>
<evidence type="ECO:0000256" key="1">
    <source>
        <dbReference type="SAM" id="Phobius"/>
    </source>
</evidence>
<feature type="transmembrane region" description="Helical" evidence="1">
    <location>
        <begin position="62"/>
        <end position="85"/>
    </location>
</feature>
<name>A0ABS2QYP3_9BACI</name>
<dbReference type="PANTHER" id="PTHR40031">
    <property type="entry name" value="HYPOTHETICAL MEMBRANE SPANNING PROTEIN"/>
    <property type="match status" value="1"/>
</dbReference>
<keyword evidence="1" id="KW-0812">Transmembrane</keyword>
<keyword evidence="3" id="KW-1185">Reference proteome</keyword>
<gene>
    <name evidence="2" type="ORF">JOC83_003168</name>
</gene>
<keyword evidence="1" id="KW-0472">Membrane</keyword>
<feature type="transmembrane region" description="Helical" evidence="1">
    <location>
        <begin position="125"/>
        <end position="146"/>
    </location>
</feature>
<sequence length="292" mass="33903">MDTITHTLFGLGIYGAINKEHLSKKEKRVLLFTTIGASQIPDIDVISQLWDTDGRYQMWHRGITHSIFLTPIWALLFYLISWLLFAFKSKTIFFTALIAVIIHNTSDVFNAWGTGYLEPFSTARLTFGTIPIIDFVIWFVFIMVFLLSRKKKEQRVKIYRVGWALIALHIFLQSAQGYMLYHKYDQSYEQVALSASFVPWNFSVIAKSGNQVSIIDETIFTEGRIKEVLTSSDDANLDQLFSKNPRAKTLYEWAPFVVVVEDDQTYGIYDPRFYRNGQSFLFEYMENGKIDR</sequence>
<evidence type="ECO:0000313" key="3">
    <source>
        <dbReference type="Proteomes" id="UP000809829"/>
    </source>
</evidence>
<proteinExistence type="predicted"/>
<protein>
    <submittedName>
        <fullName evidence="2">Inner membrane protein</fullName>
    </submittedName>
</protein>
<dbReference type="PANTHER" id="PTHR40031:SF1">
    <property type="entry name" value="MEMBRANE-BOUND METAL-DEPENDENT HYDROLASE"/>
    <property type="match status" value="1"/>
</dbReference>
<accession>A0ABS2QYP3</accession>
<feature type="transmembrane region" description="Helical" evidence="1">
    <location>
        <begin position="92"/>
        <end position="113"/>
    </location>
</feature>
<dbReference type="InterPro" id="IPR053170">
    <property type="entry name" value="Transcription_regulator"/>
</dbReference>
<evidence type="ECO:0000313" key="2">
    <source>
        <dbReference type="EMBL" id="MBM7704313.1"/>
    </source>
</evidence>